<dbReference type="SUPFAM" id="SSF46894">
    <property type="entry name" value="C-terminal effector domain of the bipartite response regulators"/>
    <property type="match status" value="1"/>
</dbReference>
<evidence type="ECO:0000313" key="6">
    <source>
        <dbReference type="Proteomes" id="UP000051888"/>
    </source>
</evidence>
<comment type="caution">
    <text evidence="5">The sequence shown here is derived from an EMBL/GenBank/DDBJ whole genome shotgun (WGS) entry which is preliminary data.</text>
</comment>
<dbReference type="Pfam" id="PF00196">
    <property type="entry name" value="GerE"/>
    <property type="match status" value="1"/>
</dbReference>
<evidence type="ECO:0000313" key="5">
    <source>
        <dbReference type="EMBL" id="KQL52488.1"/>
    </source>
</evidence>
<dbReference type="Proteomes" id="UP000051888">
    <property type="component" value="Unassembled WGS sequence"/>
</dbReference>
<evidence type="ECO:0000256" key="1">
    <source>
        <dbReference type="ARBA" id="ARBA00023015"/>
    </source>
</evidence>
<dbReference type="SMART" id="SM00421">
    <property type="entry name" value="HTH_LUXR"/>
    <property type="match status" value="1"/>
</dbReference>
<protein>
    <submittedName>
        <fullName evidence="5">LuxR family transcriptional regulator</fullName>
    </submittedName>
</protein>
<evidence type="ECO:0000256" key="3">
    <source>
        <dbReference type="ARBA" id="ARBA00023163"/>
    </source>
</evidence>
<dbReference type="Gene3D" id="3.30.450.40">
    <property type="match status" value="1"/>
</dbReference>
<dbReference type="PRINTS" id="PR00038">
    <property type="entry name" value="HTHLUXR"/>
</dbReference>
<dbReference type="RefSeq" id="WP_055738176.1">
    <property type="nucleotide sequence ID" value="NZ_JAAIWL010000007.1"/>
</dbReference>
<dbReference type="InterPro" id="IPR036388">
    <property type="entry name" value="WH-like_DNA-bd_sf"/>
</dbReference>
<proteinExistence type="predicted"/>
<dbReference type="InterPro" id="IPR003018">
    <property type="entry name" value="GAF"/>
</dbReference>
<dbReference type="CDD" id="cd06170">
    <property type="entry name" value="LuxR_C_like"/>
    <property type="match status" value="1"/>
</dbReference>
<dbReference type="AlphaFoldDB" id="A0A0Q3TEG2"/>
<evidence type="ECO:0000259" key="4">
    <source>
        <dbReference type="PROSITE" id="PS50043"/>
    </source>
</evidence>
<dbReference type="STRING" id="157838.AN964_02325"/>
<reference evidence="5 6" key="1">
    <citation type="submission" date="2015-09" db="EMBL/GenBank/DDBJ databases">
        <title>Genome sequencing project for genomic taxonomy and phylogenomics of Bacillus-like bacteria.</title>
        <authorList>
            <person name="Liu B."/>
            <person name="Wang J."/>
            <person name="Zhu Y."/>
            <person name="Liu G."/>
            <person name="Chen Q."/>
            <person name="Chen Z."/>
            <person name="Lan J."/>
            <person name="Che J."/>
            <person name="Ge C."/>
            <person name="Shi H."/>
            <person name="Pan Z."/>
            <person name="Liu X."/>
        </authorList>
    </citation>
    <scope>NUCLEOTIDE SEQUENCE [LARGE SCALE GENOMIC DNA]</scope>
    <source>
        <strain evidence="5 6">LMG 18435</strain>
    </source>
</reference>
<keyword evidence="3" id="KW-0804">Transcription</keyword>
<dbReference type="InterPro" id="IPR016032">
    <property type="entry name" value="Sig_transdc_resp-reg_C-effctor"/>
</dbReference>
<sequence>MSLSLNTHMKTVLKNGVELLYAYKDSIMAEWKEILEYMKKTNKKSADAFEFAFHFFRRFLQSENHQTDTLLLDIRSEWYRQFQRPPEPNMLIFILTLLENAVHKVIKSNTTRSFHLHPAVQFLFSKICEEMLSISKQRQFQIDILCRQLVQSKQLHIEWIARIGHVQNGYQFKKIIGISEESIQSSLYDEIKPSWFMLTESLLQLTGGQETRDVFPIPWKSETLLFCTKNQNVSSIAPFLTYAMHLLQIEEEKRQEQSGDQWKDAVILFNEWIMKSHNLEEAIQNIAYGYAQYLPFERCALFKYSNEDETGLGLFGYHFNNDEIRNIKEHVDNIPSLYKSITKLHPQNEAMKNFQPIYISNASKEFPTRYVQHFQLESVIVAPIYVPSEGELIAAAILDQGPGKHFQVDSNTFTALLKFGQSAGELLMKFSGTNKWKVLDSGIAPLSSREIEVLELLAEGASTSEAAEKLHLSEYTVRDYVSNIMKRLNAKNRTEAAVKAIRSGIIK</sequence>
<organism evidence="5 6">
    <name type="scientific">Heyndrickxia shackletonii</name>
    <dbReference type="NCBI Taxonomy" id="157838"/>
    <lineage>
        <taxon>Bacteria</taxon>
        <taxon>Bacillati</taxon>
        <taxon>Bacillota</taxon>
        <taxon>Bacilli</taxon>
        <taxon>Bacillales</taxon>
        <taxon>Bacillaceae</taxon>
        <taxon>Heyndrickxia</taxon>
    </lineage>
</organism>
<dbReference type="PANTHER" id="PTHR44688:SF16">
    <property type="entry name" value="DNA-BINDING TRANSCRIPTIONAL ACTIVATOR DEVR_DOSR"/>
    <property type="match status" value="1"/>
</dbReference>
<dbReference type="PATRIC" id="fig|157838.3.peg.514"/>
<dbReference type="PROSITE" id="PS50043">
    <property type="entry name" value="HTH_LUXR_2"/>
    <property type="match status" value="1"/>
</dbReference>
<dbReference type="OrthoDB" id="2825042at2"/>
<dbReference type="Gene3D" id="1.10.10.10">
    <property type="entry name" value="Winged helix-like DNA-binding domain superfamily/Winged helix DNA-binding domain"/>
    <property type="match status" value="1"/>
</dbReference>
<dbReference type="GO" id="GO:0045892">
    <property type="term" value="P:negative regulation of DNA-templated transcription"/>
    <property type="evidence" value="ECO:0007669"/>
    <property type="project" value="UniProtKB-ARBA"/>
</dbReference>
<dbReference type="EMBL" id="LJJC01000004">
    <property type="protein sequence ID" value="KQL52488.1"/>
    <property type="molecule type" value="Genomic_DNA"/>
</dbReference>
<gene>
    <name evidence="5" type="ORF">AN964_02325</name>
</gene>
<keyword evidence="1" id="KW-0805">Transcription regulation</keyword>
<name>A0A0Q3TEG2_9BACI</name>
<dbReference type="InterPro" id="IPR000792">
    <property type="entry name" value="Tscrpt_reg_LuxR_C"/>
</dbReference>
<keyword evidence="2" id="KW-0238">DNA-binding</keyword>
<accession>A0A0Q3TEG2</accession>
<dbReference type="SUPFAM" id="SSF55781">
    <property type="entry name" value="GAF domain-like"/>
    <property type="match status" value="1"/>
</dbReference>
<feature type="domain" description="HTH luxR-type" evidence="4">
    <location>
        <begin position="439"/>
        <end position="504"/>
    </location>
</feature>
<dbReference type="InterPro" id="IPR029016">
    <property type="entry name" value="GAF-like_dom_sf"/>
</dbReference>
<evidence type="ECO:0000256" key="2">
    <source>
        <dbReference type="ARBA" id="ARBA00023125"/>
    </source>
</evidence>
<dbReference type="PANTHER" id="PTHR44688">
    <property type="entry name" value="DNA-BINDING TRANSCRIPTIONAL ACTIVATOR DEVR_DOSR"/>
    <property type="match status" value="1"/>
</dbReference>
<dbReference type="Pfam" id="PF01590">
    <property type="entry name" value="GAF"/>
    <property type="match status" value="1"/>
</dbReference>
<dbReference type="GO" id="GO:0003677">
    <property type="term" value="F:DNA binding"/>
    <property type="evidence" value="ECO:0007669"/>
    <property type="project" value="UniProtKB-KW"/>
</dbReference>
<keyword evidence="6" id="KW-1185">Reference proteome</keyword>